<evidence type="ECO:0000313" key="2">
    <source>
        <dbReference type="EMBL" id="MBC2869799.1"/>
    </source>
</evidence>
<feature type="chain" id="PRO_5030870472" description="Secreted protein" evidence="1">
    <location>
        <begin position="16"/>
        <end position="118"/>
    </location>
</feature>
<organism evidence="2 3">
    <name type="scientific">Streptomyces mexicanus</name>
    <dbReference type="NCBI Taxonomy" id="178566"/>
    <lineage>
        <taxon>Bacteria</taxon>
        <taxon>Bacillati</taxon>
        <taxon>Actinomycetota</taxon>
        <taxon>Actinomycetes</taxon>
        <taxon>Kitasatosporales</taxon>
        <taxon>Streptomycetaceae</taxon>
        <taxon>Streptomyces</taxon>
    </lineage>
</organism>
<evidence type="ECO:0000313" key="3">
    <source>
        <dbReference type="Proteomes" id="UP000517694"/>
    </source>
</evidence>
<evidence type="ECO:0008006" key="4">
    <source>
        <dbReference type="Google" id="ProtNLM"/>
    </source>
</evidence>
<name>A0A7X1LUE9_9ACTN</name>
<dbReference type="Proteomes" id="UP000517694">
    <property type="component" value="Unassembled WGS sequence"/>
</dbReference>
<dbReference type="EMBL" id="JACMHY010000022">
    <property type="protein sequence ID" value="MBC2869799.1"/>
    <property type="molecule type" value="Genomic_DNA"/>
</dbReference>
<evidence type="ECO:0000256" key="1">
    <source>
        <dbReference type="SAM" id="SignalP"/>
    </source>
</evidence>
<comment type="caution">
    <text evidence="2">The sequence shown here is derived from an EMBL/GenBank/DDBJ whole genome shotgun (WGS) entry which is preliminary data.</text>
</comment>
<accession>A0A7X1LUE9</accession>
<keyword evidence="1" id="KW-0732">Signal</keyword>
<feature type="signal peptide" evidence="1">
    <location>
        <begin position="1"/>
        <end position="15"/>
    </location>
</feature>
<dbReference type="RefSeq" id="WP_159665717.1">
    <property type="nucleotide sequence ID" value="NZ_JACMHY010000022.1"/>
</dbReference>
<dbReference type="AlphaFoldDB" id="A0A7X1LUE9"/>
<sequence>MGTAAIMLATGTAQAASWGTTNLTSWTSKGNVKVGTAKFTANGDKLTVCDRRADGYSPAVRVFRHSDFKLVWTVRATHGNGTCTTASKNLGESTKYEFWADTDPYGDYVIKITTAGAS</sequence>
<gene>
    <name evidence="2" type="ORF">H1R13_34065</name>
</gene>
<proteinExistence type="predicted"/>
<dbReference type="OrthoDB" id="4338068at2"/>
<keyword evidence="3" id="KW-1185">Reference proteome</keyword>
<protein>
    <recommendedName>
        <fullName evidence="4">Secreted protein</fullName>
    </recommendedName>
</protein>
<reference evidence="2 3" key="1">
    <citation type="submission" date="2020-08" db="EMBL/GenBank/DDBJ databases">
        <title>Whole-Genome Sequence of French Clinical Streptomyces mexicanus Strain Q0842.</title>
        <authorList>
            <person name="Boxberger M."/>
            <person name="La Scola B."/>
        </authorList>
    </citation>
    <scope>NUCLEOTIDE SEQUENCE [LARGE SCALE GENOMIC DNA]</scope>
    <source>
        <strain evidence="2 3">Marseille-Q0842</strain>
    </source>
</reference>